<dbReference type="EC" id="3.1.4.17" evidence="3"/>
<dbReference type="Pfam" id="PF00149">
    <property type="entry name" value="Metallophos"/>
    <property type="match status" value="1"/>
</dbReference>
<keyword evidence="1" id="KW-0812">Transmembrane</keyword>
<gene>
    <name evidence="3" type="primary">cpdA_1</name>
    <name evidence="3" type="ORF">CLOACE_05640</name>
</gene>
<proteinExistence type="predicted"/>
<evidence type="ECO:0000313" key="4">
    <source>
        <dbReference type="Proteomes" id="UP000175744"/>
    </source>
</evidence>
<evidence type="ECO:0000259" key="2">
    <source>
        <dbReference type="Pfam" id="PF00149"/>
    </source>
</evidence>
<dbReference type="InterPro" id="IPR029052">
    <property type="entry name" value="Metallo-depent_PP-like"/>
</dbReference>
<name>A0A1E8F0N5_9CLOT</name>
<evidence type="ECO:0000256" key="1">
    <source>
        <dbReference type="SAM" id="Phobius"/>
    </source>
</evidence>
<protein>
    <submittedName>
        <fullName evidence="3">3',5'-cyclic adenosine monophosphate phosphodiesterase CpdA</fullName>
        <ecNumber evidence="3">3.1.4.17</ecNumber>
    </submittedName>
</protein>
<keyword evidence="1" id="KW-1133">Transmembrane helix</keyword>
<dbReference type="OrthoDB" id="384721at2"/>
<keyword evidence="4" id="KW-1185">Reference proteome</keyword>
<dbReference type="STRING" id="1121290.CLAOCE_05640"/>
<dbReference type="SUPFAM" id="SSF56300">
    <property type="entry name" value="Metallo-dependent phosphatases"/>
    <property type="match status" value="1"/>
</dbReference>
<comment type="caution">
    <text evidence="3">The sequence shown here is derived from an EMBL/GenBank/DDBJ whole genome shotgun (WGS) entry which is preliminary data.</text>
</comment>
<dbReference type="PANTHER" id="PTHR16509:SF1">
    <property type="entry name" value="MANGANESE-DEPENDENT ADP-RIBOSE_CDP-ALCOHOL DIPHOSPHATASE"/>
    <property type="match status" value="1"/>
</dbReference>
<dbReference type="GO" id="GO:0004114">
    <property type="term" value="F:3',5'-cyclic-nucleotide phosphodiesterase activity"/>
    <property type="evidence" value="ECO:0007669"/>
    <property type="project" value="UniProtKB-EC"/>
</dbReference>
<feature type="domain" description="Calcineurin-like phosphoesterase" evidence="2">
    <location>
        <begin position="85"/>
        <end position="346"/>
    </location>
</feature>
<evidence type="ECO:0000313" key="3">
    <source>
        <dbReference type="EMBL" id="OFI06978.1"/>
    </source>
</evidence>
<reference evidence="3 4" key="1">
    <citation type="submission" date="2016-06" db="EMBL/GenBank/DDBJ databases">
        <title>Genome sequence of Clostridium acetireducens DSM 10703.</title>
        <authorList>
            <person name="Poehlein A."/>
            <person name="Fluechter S."/>
            <person name="Duerre P."/>
            <person name="Daniel R."/>
        </authorList>
    </citation>
    <scope>NUCLEOTIDE SEQUENCE [LARGE SCALE GENOMIC DNA]</scope>
    <source>
        <strain evidence="3 4">DSM 10703</strain>
    </source>
</reference>
<dbReference type="EMBL" id="LZFO01000006">
    <property type="protein sequence ID" value="OFI06978.1"/>
    <property type="molecule type" value="Genomic_DNA"/>
</dbReference>
<dbReference type="InterPro" id="IPR004843">
    <property type="entry name" value="Calcineurin-like_PHP"/>
</dbReference>
<accession>A0A1E8F0N5</accession>
<keyword evidence="1" id="KW-0472">Membrane</keyword>
<dbReference type="Gene3D" id="3.60.21.10">
    <property type="match status" value="1"/>
</dbReference>
<sequence>MISITKNKKTTIKLIIILITIIILFFSSEVNVLKEYTKNLVNRYIVNIINKVEKYSLPRYSLKNLEEISSQVLSRKKNNFIIFEFITDSHYDETSGFRDKAIKHFREVKEMSRLIGSDFVIHGGDIIDGYDKKNKSIMYLDKVLGELCKNNQCPTFYAVGNHDDNSYYNVRNTPQSHHNVISKREFYNITIGKYIKGIIVDEKNPEGMYYYKDFPNKKLRIIVLNTNDIPEIYHENGKPKYNGILQYGISNEQLNWVANKALDFSNKEDKKEWKTIFFSHVSINKKINYDKSIPNGDIMMKVIESFKYGKKYKSNKTKGDFGQYVNVDFSSQGSMDVIAVINGHVHMDNSDKVNGIMYISTLNSVPIQISPYLAPKRYIKTFVENAFDIFSIDTNNRKIYIDRYGAGSDRVFDY</sequence>
<feature type="transmembrane region" description="Helical" evidence="1">
    <location>
        <begin position="12"/>
        <end position="33"/>
    </location>
</feature>
<dbReference type="RefSeq" id="WP_070109528.1">
    <property type="nucleotide sequence ID" value="NZ_LZFO01000006.1"/>
</dbReference>
<organism evidence="3 4">
    <name type="scientific">Clostridium acetireducens DSM 10703</name>
    <dbReference type="NCBI Taxonomy" id="1121290"/>
    <lineage>
        <taxon>Bacteria</taxon>
        <taxon>Bacillati</taxon>
        <taxon>Bacillota</taxon>
        <taxon>Clostridia</taxon>
        <taxon>Eubacteriales</taxon>
        <taxon>Clostridiaceae</taxon>
        <taxon>Clostridium</taxon>
    </lineage>
</organism>
<keyword evidence="3" id="KW-0378">Hydrolase</keyword>
<dbReference type="AlphaFoldDB" id="A0A1E8F0N5"/>
<dbReference type="PANTHER" id="PTHR16509">
    <property type="match status" value="1"/>
</dbReference>
<dbReference type="Proteomes" id="UP000175744">
    <property type="component" value="Unassembled WGS sequence"/>
</dbReference>